<feature type="domain" description="ATP-grasp" evidence="3">
    <location>
        <begin position="291"/>
        <end position="481"/>
    </location>
</feature>
<name>A0AA95HAE1_9GAMM</name>
<protein>
    <submittedName>
        <fullName evidence="4">RimK family protein</fullName>
    </submittedName>
</protein>
<evidence type="ECO:0000259" key="3">
    <source>
        <dbReference type="PROSITE" id="PS50975"/>
    </source>
</evidence>
<dbReference type="Gene3D" id="3.30.470.20">
    <property type="entry name" value="ATP-grasp fold, B domain"/>
    <property type="match status" value="1"/>
</dbReference>
<dbReference type="GO" id="GO:0018169">
    <property type="term" value="F:ribosomal S6-glutamic acid ligase activity"/>
    <property type="evidence" value="ECO:0007669"/>
    <property type="project" value="TreeGrafter"/>
</dbReference>
<dbReference type="GO" id="GO:0009432">
    <property type="term" value="P:SOS response"/>
    <property type="evidence" value="ECO:0007669"/>
    <property type="project" value="TreeGrafter"/>
</dbReference>
<dbReference type="PANTHER" id="PTHR21621:SF0">
    <property type="entry name" value="BETA-CITRYLGLUTAMATE SYNTHASE B-RELATED"/>
    <property type="match status" value="1"/>
</dbReference>
<keyword evidence="2" id="KW-0067">ATP-binding</keyword>
<dbReference type="GO" id="GO:0005524">
    <property type="term" value="F:ATP binding"/>
    <property type="evidence" value="ECO:0007669"/>
    <property type="project" value="UniProtKB-UniRule"/>
</dbReference>
<dbReference type="Proteomes" id="UP001300672">
    <property type="component" value="Chromosome"/>
</dbReference>
<dbReference type="SUPFAM" id="SSF56059">
    <property type="entry name" value="Glutathione synthetase ATP-binding domain-like"/>
    <property type="match status" value="1"/>
</dbReference>
<dbReference type="InterPro" id="IPR011761">
    <property type="entry name" value="ATP-grasp"/>
</dbReference>
<dbReference type="InterPro" id="IPR025839">
    <property type="entry name" value="RLAN_dom"/>
</dbReference>
<dbReference type="GO" id="GO:0005737">
    <property type="term" value="C:cytoplasm"/>
    <property type="evidence" value="ECO:0007669"/>
    <property type="project" value="TreeGrafter"/>
</dbReference>
<sequence>MADHIILIDDLKHWKKEFPRYPVIAAKDYLTNPQWSKKTNVRVINLCKDLSYQSLGYYASLLAEAREHRMLPSVRTLQDLSRKTLYGPLLEDLDKMVAEAFGKQPQALDIAKFEIVVSFGQCESDALKKLARKLYESFRVPLLRVEFRRNGRWRISKLKAGNLSSLSHPQQDFFFQVLEQHLNQRWQKSSEQAQARYDIAILHNPEEALPPSDKKALSLFIKAAQQNGMRAELITPKDYGRLAEYDGLFIRETTKLNHHTYRFARKAASEGLVVIDDPDSIVRCVNKIFLYELLSTNKIATPDSIILAKNESLLPAEQKLGYPMILKVPDGSFSRGMFKVKDRQELEKHALELFEHSELILAQAYTYTDFDWRVGVLNNEVLYVCRYFMSRGHWQIINHSGNKPINGKAETLDPKDAPKDVLNTALKAARLIGNGLYGVDLKQTDKGVLVIEVNDNPSIESAVEDKYLGDKLYDKVMREFLRRLEGRSQGKVALRAA</sequence>
<dbReference type="AlphaFoldDB" id="A0AA95HAE1"/>
<dbReference type="Gene3D" id="3.30.1490.20">
    <property type="entry name" value="ATP-grasp fold, A domain"/>
    <property type="match status" value="1"/>
</dbReference>
<dbReference type="GO" id="GO:0046872">
    <property type="term" value="F:metal ion binding"/>
    <property type="evidence" value="ECO:0007669"/>
    <property type="project" value="InterPro"/>
</dbReference>
<evidence type="ECO:0000256" key="1">
    <source>
        <dbReference type="ARBA" id="ARBA00023211"/>
    </source>
</evidence>
<evidence type="ECO:0000256" key="2">
    <source>
        <dbReference type="PROSITE-ProRule" id="PRU00409"/>
    </source>
</evidence>
<keyword evidence="1" id="KW-0464">Manganese</keyword>
<accession>A0AA95HAE1</accession>
<dbReference type="Pfam" id="PF14401">
    <property type="entry name" value="RLAN"/>
    <property type="match status" value="1"/>
</dbReference>
<evidence type="ECO:0000313" key="4">
    <source>
        <dbReference type="EMBL" id="WGZ91091.1"/>
    </source>
</evidence>
<organism evidence="4">
    <name type="scientific">Candidatus Thiocaldithrix dubininis</name>
    <dbReference type="NCBI Taxonomy" id="3080823"/>
    <lineage>
        <taxon>Bacteria</taxon>
        <taxon>Pseudomonadati</taxon>
        <taxon>Pseudomonadota</taxon>
        <taxon>Gammaproteobacteria</taxon>
        <taxon>Thiotrichales</taxon>
        <taxon>Thiotrichaceae</taxon>
        <taxon>Candidatus Thiocaldithrix</taxon>
    </lineage>
</organism>
<dbReference type="PROSITE" id="PS50975">
    <property type="entry name" value="ATP_GRASP"/>
    <property type="match status" value="1"/>
</dbReference>
<proteinExistence type="predicted"/>
<dbReference type="PANTHER" id="PTHR21621">
    <property type="entry name" value="RIBOSOMAL PROTEIN S6 MODIFICATION PROTEIN"/>
    <property type="match status" value="1"/>
</dbReference>
<dbReference type="InterPro" id="IPR013651">
    <property type="entry name" value="ATP-grasp_RimK-type"/>
</dbReference>
<dbReference type="KEGG" id="tdu:QJT80_01145"/>
<reference evidence="4" key="1">
    <citation type="journal article" date="2023" name="Int. J. Mol. Sci.">
        <title>Metagenomics Revealed a New Genus 'Candidatus Thiocaldithrix dubininis' gen. nov., sp. nov. and a New Species 'Candidatus Thiothrix putei' sp. nov. in the Family Thiotrichaceae, Some Members of Which Have Traits of Both Na+- and H+-Motive Energetics.</title>
        <authorList>
            <person name="Ravin N.V."/>
            <person name="Muntyan M.S."/>
            <person name="Smolyakov D.D."/>
            <person name="Rudenko T.S."/>
            <person name="Beletsky A.V."/>
            <person name="Mardanov A.V."/>
            <person name="Grabovich M.Y."/>
        </authorList>
    </citation>
    <scope>NUCLEOTIDE SEQUENCE</scope>
    <source>
        <strain evidence="4">GKL-01</strain>
    </source>
</reference>
<dbReference type="EMBL" id="CP124755">
    <property type="protein sequence ID" value="WGZ91091.1"/>
    <property type="molecule type" value="Genomic_DNA"/>
</dbReference>
<dbReference type="InterPro" id="IPR013815">
    <property type="entry name" value="ATP_grasp_subdomain_1"/>
</dbReference>
<reference evidence="4" key="2">
    <citation type="submission" date="2023-04" db="EMBL/GenBank/DDBJ databases">
        <authorList>
            <person name="Beletskiy A.V."/>
            <person name="Mardanov A.V."/>
            <person name="Ravin N.V."/>
        </authorList>
    </citation>
    <scope>NUCLEOTIDE SEQUENCE</scope>
    <source>
        <strain evidence="4">GKL-01</strain>
    </source>
</reference>
<keyword evidence="2" id="KW-0547">Nucleotide-binding</keyword>
<gene>
    <name evidence="4" type="ORF">QJT80_01145</name>
</gene>
<dbReference type="Pfam" id="PF08443">
    <property type="entry name" value="RimK"/>
    <property type="match status" value="1"/>
</dbReference>